<dbReference type="EMBL" id="JBBPBM010000239">
    <property type="protein sequence ID" value="KAK8499106.1"/>
    <property type="molecule type" value="Genomic_DNA"/>
</dbReference>
<name>A0ABR2AXV1_9ROSI</name>
<organism evidence="1 2">
    <name type="scientific">Hibiscus sabdariffa</name>
    <name type="common">roselle</name>
    <dbReference type="NCBI Taxonomy" id="183260"/>
    <lineage>
        <taxon>Eukaryota</taxon>
        <taxon>Viridiplantae</taxon>
        <taxon>Streptophyta</taxon>
        <taxon>Embryophyta</taxon>
        <taxon>Tracheophyta</taxon>
        <taxon>Spermatophyta</taxon>
        <taxon>Magnoliopsida</taxon>
        <taxon>eudicotyledons</taxon>
        <taxon>Gunneridae</taxon>
        <taxon>Pentapetalae</taxon>
        <taxon>rosids</taxon>
        <taxon>malvids</taxon>
        <taxon>Malvales</taxon>
        <taxon>Malvaceae</taxon>
        <taxon>Malvoideae</taxon>
        <taxon>Hibiscus</taxon>
    </lineage>
</organism>
<evidence type="ECO:0000313" key="2">
    <source>
        <dbReference type="Proteomes" id="UP001472677"/>
    </source>
</evidence>
<proteinExistence type="predicted"/>
<protein>
    <submittedName>
        <fullName evidence="1">Uncharacterized protein</fullName>
    </submittedName>
</protein>
<keyword evidence="2" id="KW-1185">Reference proteome</keyword>
<reference evidence="1 2" key="1">
    <citation type="journal article" date="2024" name="G3 (Bethesda)">
        <title>Genome assembly of Hibiscus sabdariffa L. provides insights into metabolisms of medicinal natural products.</title>
        <authorList>
            <person name="Kim T."/>
        </authorList>
    </citation>
    <scope>NUCLEOTIDE SEQUENCE [LARGE SCALE GENOMIC DNA]</scope>
    <source>
        <strain evidence="1">TK-2024</strain>
        <tissue evidence="1">Old leaves</tissue>
    </source>
</reference>
<gene>
    <name evidence="1" type="ORF">V6N12_075956</name>
</gene>
<sequence length="149" mass="17043">MNHTDTEEKDIGERHKGLSDKGKNLSFLKRKRYLQRLEDLAQPLSGRNILKPLAAIKLKESLDRYDINILLMGSSMRRKLFELPLYYRKVCRKGQGRSYEGYPLIWELRPRAVSVPALTLASLSLKDESTVHEDTVYALSIGLTPVVAE</sequence>
<comment type="caution">
    <text evidence="1">The sequence shown here is derived from an EMBL/GenBank/DDBJ whole genome shotgun (WGS) entry which is preliminary data.</text>
</comment>
<dbReference type="Proteomes" id="UP001472677">
    <property type="component" value="Unassembled WGS sequence"/>
</dbReference>
<accession>A0ABR2AXV1</accession>
<evidence type="ECO:0000313" key="1">
    <source>
        <dbReference type="EMBL" id="KAK8499106.1"/>
    </source>
</evidence>